<reference evidence="3" key="1">
    <citation type="submission" date="2015-09" db="EMBL/GenBank/DDBJ databases">
        <authorList>
            <consortium name="Pathogen Informatics"/>
        </authorList>
    </citation>
    <scope>NUCLEOTIDE SEQUENCE [LARGE SCALE GENOMIC DNA]</scope>
    <source>
        <strain evidence="3">Lake Konstanz</strain>
    </source>
</reference>
<dbReference type="VEuPathDB" id="TriTrypDB:BSAL_87815"/>
<feature type="region of interest" description="Disordered" evidence="1">
    <location>
        <begin position="116"/>
        <end position="141"/>
    </location>
</feature>
<evidence type="ECO:0000313" key="3">
    <source>
        <dbReference type="Proteomes" id="UP000051952"/>
    </source>
</evidence>
<protein>
    <submittedName>
        <fullName evidence="2">Uncharacterized protein</fullName>
    </submittedName>
</protein>
<evidence type="ECO:0000313" key="2">
    <source>
        <dbReference type="EMBL" id="CUG83825.1"/>
    </source>
</evidence>
<feature type="region of interest" description="Disordered" evidence="1">
    <location>
        <begin position="31"/>
        <end position="62"/>
    </location>
</feature>
<gene>
    <name evidence="2" type="ORF">BSAL_87815</name>
</gene>
<feature type="compositionally biased region" description="Basic and acidic residues" evidence="1">
    <location>
        <begin position="45"/>
        <end position="57"/>
    </location>
</feature>
<feature type="compositionally biased region" description="Polar residues" evidence="1">
    <location>
        <begin position="31"/>
        <end position="40"/>
    </location>
</feature>
<evidence type="ECO:0000256" key="1">
    <source>
        <dbReference type="SAM" id="MobiDB-lite"/>
    </source>
</evidence>
<name>A0A0S4J4S4_BODSA</name>
<dbReference type="Proteomes" id="UP000051952">
    <property type="component" value="Unassembled WGS sequence"/>
</dbReference>
<accession>A0A0S4J4S4</accession>
<feature type="compositionally biased region" description="Polar residues" evidence="1">
    <location>
        <begin position="126"/>
        <end position="141"/>
    </location>
</feature>
<organism evidence="2 3">
    <name type="scientific">Bodo saltans</name>
    <name type="common">Flagellated protozoan</name>
    <dbReference type="NCBI Taxonomy" id="75058"/>
    <lineage>
        <taxon>Eukaryota</taxon>
        <taxon>Discoba</taxon>
        <taxon>Euglenozoa</taxon>
        <taxon>Kinetoplastea</taxon>
        <taxon>Metakinetoplastina</taxon>
        <taxon>Eubodonida</taxon>
        <taxon>Bodonidae</taxon>
        <taxon>Bodo</taxon>
    </lineage>
</organism>
<keyword evidence="3" id="KW-1185">Reference proteome</keyword>
<dbReference type="AlphaFoldDB" id="A0A0S4J4S4"/>
<dbReference type="EMBL" id="CYKH01001106">
    <property type="protein sequence ID" value="CUG83825.1"/>
    <property type="molecule type" value="Genomic_DNA"/>
</dbReference>
<proteinExistence type="predicted"/>
<sequence>MHVMHTSSKRLPAMEVSSGCVFQQRLTPIPTLSLTGTQRQLPPRSRREGRPPTRDLPRLPSSEVLFSKTVGSRQLPSRGGFDLATLVISNEHRNTTAVAFDPPMATVRRAPRLVPLNRASPPTPSPHQTKQSCQPPTQQIARSSETFPTSFFRRNSSPLAPFCNDSVCASPIGAAYRHRAASITATDPLTKVDNLLLSGASLTCPPAYGNIVADDVVERLQGSPMHAFYKNSKAPGSPVLSVFDASPSMIRDDGVLPEIDEVLRWSDRAAARTLAL</sequence>